<organism evidence="1 2">
    <name type="scientific">Diphasiastrum complanatum</name>
    <name type="common">Issler's clubmoss</name>
    <name type="synonym">Lycopodium complanatum</name>
    <dbReference type="NCBI Taxonomy" id="34168"/>
    <lineage>
        <taxon>Eukaryota</taxon>
        <taxon>Viridiplantae</taxon>
        <taxon>Streptophyta</taxon>
        <taxon>Embryophyta</taxon>
        <taxon>Tracheophyta</taxon>
        <taxon>Lycopodiopsida</taxon>
        <taxon>Lycopodiales</taxon>
        <taxon>Lycopodiaceae</taxon>
        <taxon>Lycopodioideae</taxon>
        <taxon>Diphasiastrum</taxon>
    </lineage>
</organism>
<protein>
    <submittedName>
        <fullName evidence="1">Uncharacterized protein</fullName>
    </submittedName>
</protein>
<dbReference type="Proteomes" id="UP001162992">
    <property type="component" value="Chromosome 20"/>
</dbReference>
<gene>
    <name evidence="1" type="ORF">O6H91_20G001400</name>
</gene>
<evidence type="ECO:0000313" key="2">
    <source>
        <dbReference type="Proteomes" id="UP001162992"/>
    </source>
</evidence>
<name>A0ACC2AM57_DIPCM</name>
<comment type="caution">
    <text evidence="1">The sequence shown here is derived from an EMBL/GenBank/DDBJ whole genome shotgun (WGS) entry which is preliminary data.</text>
</comment>
<accession>A0ACC2AM57</accession>
<sequence length="730" mass="79997">MASQALSSDLLVSTVCSSEIAFSTEASSSMDCKHSLDQVDAGLTSTVGTADKLAMLMQQFVGGIESRVLDAFKQATADVIDHLAKEAATRVVLAERKAVELEQELIHVKQQALAMLLHQKQSTDFQIAETESRCVYERRRAQDAEDKLSTLQESVKRLKGELKRKGDMAETMQKVREQGLCKSSPLDEGEAFRNKECKSEQPKLDLDSLLLFAGVVCDDASKRCSSSMQNLPSTACIPKTQTPFQALSFLSPAHKIVANTTTDTLLRISEQHVQQCNDLQVAENGKACISTHEQPLLINSAAVTSFVKDSSSQLMETQTSKVAEDEQMLLSPKVGIRKSKATFRRCLNGAKQSADQNLNELDQQHIHSLGVQSLNARSVFESSRTDTDDVCKFEVNLSENQAKESSFFVEASSFPRRHTHSILNGNGIVVTNDDQKTYLSSRGAHSLEHDACGLKMDYEKPGACSQKVIVQNRGTPMINVSLQVESNLQFTEEMVGNDSKEHENDCAGESSDYCEETQPKCQGESSLVQMDRISSGGNASCPEESETMEVQQALRCLSEGIEKPGSTSVPFKTFENCAVDGSLFSTSPKMDAGSNISERGVVVDGQKSYDQGETEFCLQKARPNSTEVLQSATEQGQLNGHGKSAKRRKVGHKGLSQNPDISLEEKCIKKPRAPKSATQSGSNYSARADFLHGSSEVKTASSLAVESSRDNRRLMQGARQLFLLAERKWR</sequence>
<keyword evidence="2" id="KW-1185">Reference proteome</keyword>
<reference evidence="2" key="1">
    <citation type="journal article" date="2024" name="Proc. Natl. Acad. Sci. U.S.A.">
        <title>Extraordinary preservation of gene collinearity over three hundred million years revealed in homosporous lycophytes.</title>
        <authorList>
            <person name="Li C."/>
            <person name="Wickell D."/>
            <person name="Kuo L.Y."/>
            <person name="Chen X."/>
            <person name="Nie B."/>
            <person name="Liao X."/>
            <person name="Peng D."/>
            <person name="Ji J."/>
            <person name="Jenkins J."/>
            <person name="Williams M."/>
            <person name="Shu S."/>
            <person name="Plott C."/>
            <person name="Barry K."/>
            <person name="Rajasekar S."/>
            <person name="Grimwood J."/>
            <person name="Han X."/>
            <person name="Sun S."/>
            <person name="Hou Z."/>
            <person name="He W."/>
            <person name="Dai G."/>
            <person name="Sun C."/>
            <person name="Schmutz J."/>
            <person name="Leebens-Mack J.H."/>
            <person name="Li F.W."/>
            <person name="Wang L."/>
        </authorList>
    </citation>
    <scope>NUCLEOTIDE SEQUENCE [LARGE SCALE GENOMIC DNA]</scope>
    <source>
        <strain evidence="2">cv. PW_Plant_1</strain>
    </source>
</reference>
<proteinExistence type="predicted"/>
<evidence type="ECO:0000313" key="1">
    <source>
        <dbReference type="EMBL" id="KAJ7518635.1"/>
    </source>
</evidence>
<dbReference type="EMBL" id="CM055111">
    <property type="protein sequence ID" value="KAJ7518635.1"/>
    <property type="molecule type" value="Genomic_DNA"/>
</dbReference>